<name>A0A4Z0F932_9GAMM</name>
<protein>
    <recommendedName>
        <fullName evidence="4">Copper resistance protein D domain-containing protein</fullName>
    </recommendedName>
</protein>
<accession>A0A4Z0F932</accession>
<evidence type="ECO:0000313" key="2">
    <source>
        <dbReference type="EMBL" id="TFZ82080.1"/>
    </source>
</evidence>
<evidence type="ECO:0000256" key="1">
    <source>
        <dbReference type="SAM" id="Phobius"/>
    </source>
</evidence>
<keyword evidence="3" id="KW-1185">Reference proteome</keyword>
<reference evidence="2 3" key="1">
    <citation type="journal article" date="2019" name="ISME J.">
        <title>Candidatus Macondimonas diazotrophica, a novel gammaproteobacterial genus dominating crude-oil-contaminated coastal sediments.</title>
        <authorList>
            <person name="Karthikeyan S."/>
            <person name="Konstantinidis K."/>
        </authorList>
    </citation>
    <scope>NUCLEOTIDE SEQUENCE [LARGE SCALE GENOMIC DNA]</scope>
    <source>
        <strain evidence="2 3">KTK01</strain>
    </source>
</reference>
<keyword evidence="1" id="KW-1133">Transmembrane helix</keyword>
<dbReference type="Proteomes" id="UP000297890">
    <property type="component" value="Unassembled WGS sequence"/>
</dbReference>
<feature type="transmembrane region" description="Helical" evidence="1">
    <location>
        <begin position="85"/>
        <end position="106"/>
    </location>
</feature>
<keyword evidence="1" id="KW-0472">Membrane</keyword>
<gene>
    <name evidence="2" type="ORF">E4680_09565</name>
</gene>
<dbReference type="AlphaFoldDB" id="A0A4Z0F932"/>
<dbReference type="EMBL" id="SRIO01000012">
    <property type="protein sequence ID" value="TFZ82080.1"/>
    <property type="molecule type" value="Genomic_DNA"/>
</dbReference>
<feature type="transmembrane region" description="Helical" evidence="1">
    <location>
        <begin position="12"/>
        <end position="33"/>
    </location>
</feature>
<feature type="transmembrane region" description="Helical" evidence="1">
    <location>
        <begin position="135"/>
        <end position="155"/>
    </location>
</feature>
<sequence length="157" mass="17903">MMDIALARALHVLAVIHWIGGLSFVTLVVLPFARAQPTARQALEAFESVERRFSAQARVSVSLAGVSGLWLTYRMDLWHRFHAFQFWWMSGMLGLWIFFMLMLFVLEPLLHERFARQAEQAPGPVFRRMSRLHHILLFLAALTVLGAVAGSHGLMLF</sequence>
<comment type="caution">
    <text evidence="2">The sequence shown here is derived from an EMBL/GenBank/DDBJ whole genome shotgun (WGS) entry which is preliminary data.</text>
</comment>
<organism evidence="2 3">
    <name type="scientific">Candidatus Macondimonas diazotrophica</name>
    <dbReference type="NCBI Taxonomy" id="2305248"/>
    <lineage>
        <taxon>Bacteria</taxon>
        <taxon>Pseudomonadati</taxon>
        <taxon>Pseudomonadota</taxon>
        <taxon>Gammaproteobacteria</taxon>
        <taxon>Chromatiales</taxon>
        <taxon>Ectothiorhodospiraceae</taxon>
        <taxon>Candidatus Macondimonas</taxon>
    </lineage>
</organism>
<evidence type="ECO:0008006" key="4">
    <source>
        <dbReference type="Google" id="ProtNLM"/>
    </source>
</evidence>
<keyword evidence="1" id="KW-0812">Transmembrane</keyword>
<proteinExistence type="predicted"/>
<evidence type="ECO:0000313" key="3">
    <source>
        <dbReference type="Proteomes" id="UP000297890"/>
    </source>
</evidence>
<dbReference type="OrthoDB" id="8419862at2"/>